<dbReference type="InterPro" id="IPR036739">
    <property type="entry name" value="SLC41_membr_dom_sf"/>
</dbReference>
<comment type="subunit">
    <text evidence="9">Homodimer.</text>
</comment>
<dbReference type="EMBL" id="FOLI01000001">
    <property type="protein sequence ID" value="SFB80932.1"/>
    <property type="molecule type" value="Genomic_DNA"/>
</dbReference>
<name>A0A1I1E2M4_9LACO</name>
<keyword evidence="5 9" id="KW-0460">Magnesium</keyword>
<comment type="similarity">
    <text evidence="2 9">Belongs to the SLC41A transporter family.</text>
</comment>
<dbReference type="Pfam" id="PF01769">
    <property type="entry name" value="MgtE"/>
    <property type="match status" value="1"/>
</dbReference>
<keyword evidence="8" id="KW-0129">CBS domain</keyword>
<evidence type="ECO:0000313" key="12">
    <source>
        <dbReference type="Proteomes" id="UP000199376"/>
    </source>
</evidence>
<keyword evidence="4 9" id="KW-0812">Transmembrane</keyword>
<evidence type="ECO:0000256" key="6">
    <source>
        <dbReference type="ARBA" id="ARBA00022989"/>
    </source>
</evidence>
<evidence type="ECO:0000256" key="4">
    <source>
        <dbReference type="ARBA" id="ARBA00022692"/>
    </source>
</evidence>
<dbReference type="NCBIfam" id="TIGR00400">
    <property type="entry name" value="mgtE"/>
    <property type="match status" value="1"/>
</dbReference>
<dbReference type="SUPFAM" id="SSF54631">
    <property type="entry name" value="CBS-domain pair"/>
    <property type="match status" value="1"/>
</dbReference>
<dbReference type="Pfam" id="PF03448">
    <property type="entry name" value="MgtE_N"/>
    <property type="match status" value="1"/>
</dbReference>
<dbReference type="InterPro" id="IPR006667">
    <property type="entry name" value="SLC41_membr_dom"/>
</dbReference>
<evidence type="ECO:0000313" key="11">
    <source>
        <dbReference type="EMBL" id="SFB80932.1"/>
    </source>
</evidence>
<evidence type="ECO:0000256" key="8">
    <source>
        <dbReference type="PROSITE-ProRule" id="PRU00703"/>
    </source>
</evidence>
<reference evidence="11 12" key="1">
    <citation type="submission" date="2016-10" db="EMBL/GenBank/DDBJ databases">
        <authorList>
            <person name="de Groot N.N."/>
        </authorList>
    </citation>
    <scope>NUCLEOTIDE SEQUENCE [LARGE SCALE GENOMIC DNA]</scope>
    <source>
        <strain evidence="11 12">DSM 19113</strain>
    </source>
</reference>
<keyword evidence="6 9" id="KW-1133">Transmembrane helix</keyword>
<dbReference type="CDD" id="cd04606">
    <property type="entry name" value="CBS_pair_Mg_transporter"/>
    <property type="match status" value="1"/>
</dbReference>
<dbReference type="InterPro" id="IPR000644">
    <property type="entry name" value="CBS_dom"/>
</dbReference>
<keyword evidence="9" id="KW-1003">Cell membrane</keyword>
<dbReference type="SUPFAM" id="SSF161093">
    <property type="entry name" value="MgtE membrane domain-like"/>
    <property type="match status" value="1"/>
</dbReference>
<evidence type="ECO:0000256" key="3">
    <source>
        <dbReference type="ARBA" id="ARBA00022448"/>
    </source>
</evidence>
<dbReference type="PANTHER" id="PTHR43773">
    <property type="entry name" value="MAGNESIUM TRANSPORTER MGTE"/>
    <property type="match status" value="1"/>
</dbReference>
<dbReference type="SUPFAM" id="SSF158791">
    <property type="entry name" value="MgtE N-terminal domain-like"/>
    <property type="match status" value="1"/>
</dbReference>
<dbReference type="InterPro" id="IPR038076">
    <property type="entry name" value="MgtE_N_sf"/>
</dbReference>
<dbReference type="Proteomes" id="UP000199376">
    <property type="component" value="Unassembled WGS sequence"/>
</dbReference>
<dbReference type="AlphaFoldDB" id="A0A1I1E2M4"/>
<feature type="transmembrane region" description="Helical" evidence="9">
    <location>
        <begin position="388"/>
        <end position="410"/>
    </location>
</feature>
<feature type="transmembrane region" description="Helical" evidence="9">
    <location>
        <begin position="315"/>
        <end position="340"/>
    </location>
</feature>
<dbReference type="InterPro" id="IPR046342">
    <property type="entry name" value="CBS_dom_sf"/>
</dbReference>
<keyword evidence="7 9" id="KW-0472">Membrane</keyword>
<feature type="transmembrane region" description="Helical" evidence="9">
    <location>
        <begin position="422"/>
        <end position="444"/>
    </location>
</feature>
<dbReference type="PANTHER" id="PTHR43773:SF1">
    <property type="entry name" value="MAGNESIUM TRANSPORTER MGTE"/>
    <property type="match status" value="1"/>
</dbReference>
<evidence type="ECO:0000256" key="9">
    <source>
        <dbReference type="RuleBase" id="RU362011"/>
    </source>
</evidence>
<dbReference type="InterPro" id="IPR006669">
    <property type="entry name" value="MgtE_transporter"/>
</dbReference>
<comment type="subcellular location">
    <subcellularLocation>
        <location evidence="9">Cell membrane</location>
        <topology evidence="9">Multi-pass membrane protein</topology>
    </subcellularLocation>
    <subcellularLocation>
        <location evidence="1">Membrane</location>
        <topology evidence="1">Multi-pass membrane protein</topology>
    </subcellularLocation>
</comment>
<proteinExistence type="inferred from homology"/>
<dbReference type="GO" id="GO:0015095">
    <property type="term" value="F:magnesium ion transmembrane transporter activity"/>
    <property type="evidence" value="ECO:0007669"/>
    <property type="project" value="UniProtKB-UniRule"/>
</dbReference>
<organism evidence="11 12">
    <name type="scientific">Fructobacillus durionis</name>
    <dbReference type="NCBI Taxonomy" id="283737"/>
    <lineage>
        <taxon>Bacteria</taxon>
        <taxon>Bacillati</taxon>
        <taxon>Bacillota</taxon>
        <taxon>Bacilli</taxon>
        <taxon>Lactobacillales</taxon>
        <taxon>Lactobacillaceae</taxon>
        <taxon>Fructobacillus</taxon>
    </lineage>
</organism>
<dbReference type="PROSITE" id="PS51371">
    <property type="entry name" value="CBS"/>
    <property type="match status" value="2"/>
</dbReference>
<keyword evidence="3 9" id="KW-0813">Transport</keyword>
<keyword evidence="9" id="KW-0479">Metal-binding</keyword>
<dbReference type="SMART" id="SM00924">
    <property type="entry name" value="MgtE_N"/>
    <property type="match status" value="1"/>
</dbReference>
<evidence type="ECO:0000259" key="10">
    <source>
        <dbReference type="PROSITE" id="PS51371"/>
    </source>
</evidence>
<dbReference type="RefSeq" id="WP_091501241.1">
    <property type="nucleotide sequence ID" value="NZ_FOLI01000001.1"/>
</dbReference>
<dbReference type="GO" id="GO:0046872">
    <property type="term" value="F:metal ion binding"/>
    <property type="evidence" value="ECO:0007669"/>
    <property type="project" value="UniProtKB-KW"/>
</dbReference>
<dbReference type="Pfam" id="PF00571">
    <property type="entry name" value="CBS"/>
    <property type="match status" value="2"/>
</dbReference>
<evidence type="ECO:0000256" key="2">
    <source>
        <dbReference type="ARBA" id="ARBA00009749"/>
    </source>
</evidence>
<dbReference type="Gene3D" id="3.10.580.10">
    <property type="entry name" value="CBS-domain"/>
    <property type="match status" value="1"/>
</dbReference>
<dbReference type="Gene3D" id="1.25.60.10">
    <property type="entry name" value="MgtE N-terminal domain-like"/>
    <property type="match status" value="1"/>
</dbReference>
<feature type="transmembrane region" description="Helical" evidence="9">
    <location>
        <begin position="289"/>
        <end position="309"/>
    </location>
</feature>
<dbReference type="Gene3D" id="1.10.357.20">
    <property type="entry name" value="SLC41 divalent cation transporters, integral membrane domain"/>
    <property type="match status" value="1"/>
</dbReference>
<dbReference type="OrthoDB" id="9790355at2"/>
<evidence type="ECO:0000256" key="5">
    <source>
        <dbReference type="ARBA" id="ARBA00022842"/>
    </source>
</evidence>
<gene>
    <name evidence="11" type="ORF">SAMN05660453_0243</name>
</gene>
<dbReference type="STRING" id="283737.SAMN05660453_0243"/>
<feature type="domain" description="CBS" evidence="10">
    <location>
        <begin position="207"/>
        <end position="266"/>
    </location>
</feature>
<protein>
    <recommendedName>
        <fullName evidence="9">Magnesium transporter MgtE</fullName>
    </recommendedName>
</protein>
<dbReference type="InterPro" id="IPR006668">
    <property type="entry name" value="Mg_transptr_MgtE_intracell_dom"/>
</dbReference>
<sequence length="455" mass="49724">MELDHDQQLEQTVHDLVNFINSGQDDEFMNRFTTLHDFEKGQVYAALPESIREVAWRIMDDETLATIFDNLEIDPEEIVKLLEEMPAQKGADILVAMFADNEADLLQAMPAREVAKYLSLMPADEVREVKKLIKYEDDTAGALMATEYLAVKQSEKVKDVLVQVKKQAEEAESIIYVYVIDDEQHLIGVVSLRDLLTHPDDMTIDSITNTRVISVKADSDQKDVAQVVADYNFFSIPVTDSDHHLLGIITVDDIVDVIDEEAVGDYSGLAAVDVSDTDDSAWHSAIKRIPWLMTLLVLGLASTALIGMFEHTIRQAPILAAFITIIAGTAGNAGTQSLALAIRHFGNGSDRSGWKNLISEFISAIVLAVTAGVILFVVTILWQGNNGLAVAVGLSLGLSILASSLLAHLVPAIMNRFDIDPAVVNGPLVATVCDWASILIYFSIATAMLGQFVGK</sequence>
<feature type="domain" description="CBS" evidence="10">
    <location>
        <begin position="144"/>
        <end position="206"/>
    </location>
</feature>
<dbReference type="SMART" id="SM00116">
    <property type="entry name" value="CBS"/>
    <property type="match status" value="2"/>
</dbReference>
<feature type="transmembrane region" description="Helical" evidence="9">
    <location>
        <begin position="361"/>
        <end position="382"/>
    </location>
</feature>
<evidence type="ECO:0000256" key="7">
    <source>
        <dbReference type="ARBA" id="ARBA00023136"/>
    </source>
</evidence>
<accession>A0A1I1E2M4</accession>
<evidence type="ECO:0000256" key="1">
    <source>
        <dbReference type="ARBA" id="ARBA00004141"/>
    </source>
</evidence>
<comment type="function">
    <text evidence="9">Acts as a magnesium transporter.</text>
</comment>
<dbReference type="GO" id="GO:0005886">
    <property type="term" value="C:plasma membrane"/>
    <property type="evidence" value="ECO:0007669"/>
    <property type="project" value="UniProtKB-SubCell"/>
</dbReference>
<keyword evidence="12" id="KW-1185">Reference proteome</keyword>